<dbReference type="InterPro" id="IPR036291">
    <property type="entry name" value="NAD(P)-bd_dom_sf"/>
</dbReference>
<evidence type="ECO:0000313" key="4">
    <source>
        <dbReference type="EMBL" id="ANN18892.1"/>
    </source>
</evidence>
<dbReference type="InterPro" id="IPR050463">
    <property type="entry name" value="Gfo/Idh/MocA_oxidrdct_glycsds"/>
</dbReference>
<evidence type="ECO:0008006" key="6">
    <source>
        <dbReference type="Google" id="ProtNLM"/>
    </source>
</evidence>
<organism evidence="4 5">
    <name type="scientific">Amycolatopsis orientalis</name>
    <name type="common">Nocardia orientalis</name>
    <dbReference type="NCBI Taxonomy" id="31958"/>
    <lineage>
        <taxon>Bacteria</taxon>
        <taxon>Bacillati</taxon>
        <taxon>Actinomycetota</taxon>
        <taxon>Actinomycetes</taxon>
        <taxon>Pseudonocardiales</taxon>
        <taxon>Pseudonocardiaceae</taxon>
        <taxon>Amycolatopsis</taxon>
    </lineage>
</organism>
<dbReference type="SUPFAM" id="SSF51735">
    <property type="entry name" value="NAD(P)-binding Rossmann-fold domains"/>
    <property type="match status" value="1"/>
</dbReference>
<dbReference type="Pfam" id="PF22725">
    <property type="entry name" value="GFO_IDH_MocA_C3"/>
    <property type="match status" value="1"/>
</dbReference>
<proteinExistence type="predicted"/>
<feature type="domain" description="Gfo/Idh/MocA-like oxidoreductase N-terminal" evidence="2">
    <location>
        <begin position="19"/>
        <end position="120"/>
    </location>
</feature>
<dbReference type="InterPro" id="IPR000683">
    <property type="entry name" value="Gfo/Idh/MocA-like_OxRdtase_N"/>
</dbReference>
<dbReference type="KEGG" id="aori:SD37_26895"/>
<evidence type="ECO:0000259" key="2">
    <source>
        <dbReference type="Pfam" id="PF01408"/>
    </source>
</evidence>
<keyword evidence="1" id="KW-0560">Oxidoreductase</keyword>
<sequence length="352" mass="37004">MTDRPEPPPGGWRLGILSGTGTALKRTIPALRNSKVCQVSVVHGRDPGRLRLAGRHAPNARLVTSEEEFAENAPHYDIVYIGSPPFLHLAHIALAGRLGKPIICEKPLVSNPADLDTLLTPGTRPRVPFMLAHQVRHQAAVDHVRSLLRGGELGRPVAASLQWCFQLNHEASNAAWKLDPALGGSALADCGVHGIDLALALFGRPDWVAATGHSIKSAATMDTTTLLMSCGGLPVTVVASQSGHPGANDLVITLSDGLIEARGMFGETAATSVVHTKGTSVVTRSFDLINLYRAEVEDYCAALSRGESAGTTLDEAVLAARVVFAAEESARTGAALKIDIDSGGAVIPRSVL</sequence>
<dbReference type="EMBL" id="CP016174">
    <property type="protein sequence ID" value="ANN18892.1"/>
    <property type="molecule type" value="Genomic_DNA"/>
</dbReference>
<dbReference type="AlphaFoldDB" id="A0A193C335"/>
<dbReference type="RefSeq" id="WP_065912995.1">
    <property type="nucleotide sequence ID" value="NZ_CP016174.1"/>
</dbReference>
<name>A0A193C335_AMYOR</name>
<dbReference type="Pfam" id="PF01408">
    <property type="entry name" value="GFO_IDH_MocA"/>
    <property type="match status" value="1"/>
</dbReference>
<evidence type="ECO:0000256" key="1">
    <source>
        <dbReference type="ARBA" id="ARBA00023002"/>
    </source>
</evidence>
<evidence type="ECO:0000313" key="5">
    <source>
        <dbReference type="Proteomes" id="UP000093695"/>
    </source>
</evidence>
<protein>
    <recommendedName>
        <fullName evidence="6">Oxidoreductase</fullName>
    </recommendedName>
</protein>
<reference evidence="4 5" key="1">
    <citation type="journal article" date="2015" name="Genome Announc.">
        <title>Draft Genome Sequence of Norvancomycin-Producing Strain Amycolatopsis orientalis CPCC200066.</title>
        <authorList>
            <person name="Lei X."/>
            <person name="Yuan F."/>
            <person name="Shi Y."/>
            <person name="Li X."/>
            <person name="Wang L."/>
            <person name="Hong B."/>
        </authorList>
    </citation>
    <scope>NUCLEOTIDE SEQUENCE [LARGE SCALE GENOMIC DNA]</scope>
    <source>
        <strain evidence="4 5">B-37</strain>
    </source>
</reference>
<dbReference type="PANTHER" id="PTHR43818">
    <property type="entry name" value="BCDNA.GH03377"/>
    <property type="match status" value="1"/>
</dbReference>
<dbReference type="GO" id="GO:0000166">
    <property type="term" value="F:nucleotide binding"/>
    <property type="evidence" value="ECO:0007669"/>
    <property type="project" value="InterPro"/>
</dbReference>
<dbReference type="InterPro" id="IPR055170">
    <property type="entry name" value="GFO_IDH_MocA-like_dom"/>
</dbReference>
<dbReference type="STRING" id="31958.SD37_26895"/>
<dbReference type="Gene3D" id="3.40.50.720">
    <property type="entry name" value="NAD(P)-binding Rossmann-like Domain"/>
    <property type="match status" value="1"/>
</dbReference>
<feature type="domain" description="GFO/IDH/MocA-like oxidoreductase" evidence="3">
    <location>
        <begin position="143"/>
        <end position="259"/>
    </location>
</feature>
<dbReference type="GO" id="GO:0016491">
    <property type="term" value="F:oxidoreductase activity"/>
    <property type="evidence" value="ECO:0007669"/>
    <property type="project" value="UniProtKB-KW"/>
</dbReference>
<dbReference type="Proteomes" id="UP000093695">
    <property type="component" value="Chromosome"/>
</dbReference>
<accession>A0A193C335</accession>
<dbReference type="Gene3D" id="3.30.360.10">
    <property type="entry name" value="Dihydrodipicolinate Reductase, domain 2"/>
    <property type="match status" value="1"/>
</dbReference>
<gene>
    <name evidence="4" type="ORF">SD37_26895</name>
</gene>
<dbReference type="PANTHER" id="PTHR43818:SF11">
    <property type="entry name" value="BCDNA.GH03377"/>
    <property type="match status" value="1"/>
</dbReference>
<evidence type="ECO:0000259" key="3">
    <source>
        <dbReference type="Pfam" id="PF22725"/>
    </source>
</evidence>
<keyword evidence="5" id="KW-1185">Reference proteome</keyword>
<dbReference type="SUPFAM" id="SSF55347">
    <property type="entry name" value="Glyceraldehyde-3-phosphate dehydrogenase-like, C-terminal domain"/>
    <property type="match status" value="1"/>
</dbReference>